<evidence type="ECO:0000313" key="4">
    <source>
        <dbReference type="EMBL" id="CAI9779729.1"/>
    </source>
</evidence>
<feature type="short sequence motif" description="LxCxE motif" evidence="3">
    <location>
        <begin position="206"/>
        <end position="210"/>
    </location>
</feature>
<proteinExistence type="inferred from homology"/>
<feature type="region of interest" description="Leucine repeat II (LRII)" evidence="3">
    <location>
        <begin position="361"/>
        <end position="393"/>
    </location>
</feature>
<evidence type="ECO:0008006" key="6">
    <source>
        <dbReference type="Google" id="ProtNLM"/>
    </source>
</evidence>
<dbReference type="PANTHER" id="PTHR31636">
    <property type="entry name" value="OSJNBA0084A10.13 PROTEIN-RELATED"/>
    <property type="match status" value="1"/>
</dbReference>
<evidence type="ECO:0000313" key="5">
    <source>
        <dbReference type="Proteomes" id="UP000834106"/>
    </source>
</evidence>
<dbReference type="EMBL" id="OU503052">
    <property type="protein sequence ID" value="CAI9779729.1"/>
    <property type="molecule type" value="Genomic_DNA"/>
</dbReference>
<dbReference type="InterPro" id="IPR005202">
    <property type="entry name" value="TF_GRAS"/>
</dbReference>
<protein>
    <recommendedName>
        <fullName evidence="6">DELLA RGL1-like protein</fullName>
    </recommendedName>
</protein>
<sequence>MDKNNSAEAFENEDGRKLVIGNSMRGSENWVESWGTDSLGSSLGFFQEQGNISLQNLSLYKYQQEKQLIEEFGILNDLHLDIVSPPFQYSEDINQLVDITSETSELNEPKKERSCVFPSESLGILRNYESELRRLNVQSRETNCSKINCGISSVDWIIELAAEKFLQSSSSSIDELSVLSHPYASSFLGLAKEDIDKDVQLVQDLLLCAERVGKKQYDSASKILKSCRTQSCSKRSTIQRLVYYFTDALYDKIDRETGRINGKVLAKKQSFDVENKLMNLNPTMLAFHEQFPLSQVTQFSAIQSIIEHVANSRKVHIIDLEIRNGMQFTILMQALAARSKCPLDHLKITAIGTNSQPLIEETGRQLKSFAQSMNLNFSFKTIMVEDILDLNESLFDLDADEAIAVYAAYVFKNMIAQPDRLKSLLKLIKNMNLQVMIVIESEANDNSPFFVTRFVEALFFYGAFFDILGECMKHDESNRTIFESGIFSPVIRNIIAAEGEERKYRHVSIDIWRKCFRQFGMVEIRLSVSSIYQANLLLKNFACGGSCSIDLDGKCLIFGWKGTRINSISAWRFQRL</sequence>
<dbReference type="Pfam" id="PF03514">
    <property type="entry name" value="GRAS"/>
    <property type="match status" value="1"/>
</dbReference>
<dbReference type="Proteomes" id="UP000834106">
    <property type="component" value="Chromosome 17"/>
</dbReference>
<evidence type="ECO:0000256" key="1">
    <source>
        <dbReference type="ARBA" id="ARBA00023015"/>
    </source>
</evidence>
<keyword evidence="5" id="KW-1185">Reference proteome</keyword>
<feature type="short sequence motif" description="VHIID" evidence="3">
    <location>
        <begin position="315"/>
        <end position="319"/>
    </location>
</feature>
<feature type="region of interest" description="SAW" evidence="3">
    <location>
        <begin position="496"/>
        <end position="572"/>
    </location>
</feature>
<dbReference type="AlphaFoldDB" id="A0AAD2A1F0"/>
<reference evidence="4" key="1">
    <citation type="submission" date="2023-05" db="EMBL/GenBank/DDBJ databases">
        <authorList>
            <person name="Huff M."/>
        </authorList>
    </citation>
    <scope>NUCLEOTIDE SEQUENCE</scope>
</reference>
<evidence type="ECO:0000256" key="3">
    <source>
        <dbReference type="PROSITE-ProRule" id="PRU01191"/>
    </source>
</evidence>
<keyword evidence="2" id="KW-0804">Transcription</keyword>
<comment type="caution">
    <text evidence="3">Lacks conserved residue(s) required for the propagation of feature annotation.</text>
</comment>
<evidence type="ECO:0000256" key="2">
    <source>
        <dbReference type="ARBA" id="ARBA00023163"/>
    </source>
</evidence>
<organism evidence="4 5">
    <name type="scientific">Fraxinus pennsylvanica</name>
    <dbReference type="NCBI Taxonomy" id="56036"/>
    <lineage>
        <taxon>Eukaryota</taxon>
        <taxon>Viridiplantae</taxon>
        <taxon>Streptophyta</taxon>
        <taxon>Embryophyta</taxon>
        <taxon>Tracheophyta</taxon>
        <taxon>Spermatophyta</taxon>
        <taxon>Magnoliopsida</taxon>
        <taxon>eudicotyledons</taxon>
        <taxon>Gunneridae</taxon>
        <taxon>Pentapetalae</taxon>
        <taxon>asterids</taxon>
        <taxon>lamiids</taxon>
        <taxon>Lamiales</taxon>
        <taxon>Oleaceae</taxon>
        <taxon>Oleeae</taxon>
        <taxon>Fraxinus</taxon>
    </lineage>
</organism>
<name>A0AAD2A1F0_9LAMI</name>
<comment type="similarity">
    <text evidence="3">Belongs to the GRAS family.</text>
</comment>
<keyword evidence="1" id="KW-0805">Transcription regulation</keyword>
<dbReference type="PROSITE" id="PS50985">
    <property type="entry name" value="GRAS"/>
    <property type="match status" value="1"/>
</dbReference>
<accession>A0AAD2A1F0</accession>
<gene>
    <name evidence="4" type="ORF">FPE_LOCUS27159</name>
</gene>